<dbReference type="EMBL" id="LIAE01009905">
    <property type="protein sequence ID" value="PAV67582.1"/>
    <property type="molecule type" value="Genomic_DNA"/>
</dbReference>
<evidence type="ECO:0000313" key="2">
    <source>
        <dbReference type="EMBL" id="PAV67582.1"/>
    </source>
</evidence>
<feature type="compositionally biased region" description="Basic and acidic residues" evidence="1">
    <location>
        <begin position="129"/>
        <end position="146"/>
    </location>
</feature>
<feature type="region of interest" description="Disordered" evidence="1">
    <location>
        <begin position="198"/>
        <end position="241"/>
    </location>
</feature>
<feature type="region of interest" description="Disordered" evidence="1">
    <location>
        <begin position="129"/>
        <end position="179"/>
    </location>
</feature>
<keyword evidence="3" id="KW-1185">Reference proteome</keyword>
<feature type="region of interest" description="Disordered" evidence="1">
    <location>
        <begin position="320"/>
        <end position="360"/>
    </location>
</feature>
<evidence type="ECO:0000256" key="1">
    <source>
        <dbReference type="SAM" id="MobiDB-lite"/>
    </source>
</evidence>
<accession>A0A2A2K126</accession>
<proteinExistence type="predicted"/>
<reference evidence="2 3" key="1">
    <citation type="journal article" date="2017" name="Curr. Biol.">
        <title>Genome architecture and evolution of a unichromosomal asexual nematode.</title>
        <authorList>
            <person name="Fradin H."/>
            <person name="Zegar C."/>
            <person name="Gutwein M."/>
            <person name="Lucas J."/>
            <person name="Kovtun M."/>
            <person name="Corcoran D."/>
            <person name="Baugh L.R."/>
            <person name="Kiontke K."/>
            <person name="Gunsalus K."/>
            <person name="Fitch D.H."/>
            <person name="Piano F."/>
        </authorList>
    </citation>
    <scope>NUCLEOTIDE SEQUENCE [LARGE SCALE GENOMIC DNA]</scope>
    <source>
        <strain evidence="2">PF1309</strain>
    </source>
</reference>
<dbReference type="Proteomes" id="UP000218231">
    <property type="component" value="Unassembled WGS sequence"/>
</dbReference>
<comment type="caution">
    <text evidence="2">The sequence shown here is derived from an EMBL/GenBank/DDBJ whole genome shotgun (WGS) entry which is preliminary data.</text>
</comment>
<organism evidence="2 3">
    <name type="scientific">Diploscapter pachys</name>
    <dbReference type="NCBI Taxonomy" id="2018661"/>
    <lineage>
        <taxon>Eukaryota</taxon>
        <taxon>Metazoa</taxon>
        <taxon>Ecdysozoa</taxon>
        <taxon>Nematoda</taxon>
        <taxon>Chromadorea</taxon>
        <taxon>Rhabditida</taxon>
        <taxon>Rhabditina</taxon>
        <taxon>Rhabditomorpha</taxon>
        <taxon>Rhabditoidea</taxon>
        <taxon>Rhabditidae</taxon>
        <taxon>Diploscapter</taxon>
    </lineage>
</organism>
<feature type="compositionally biased region" description="Basic and acidic residues" evidence="1">
    <location>
        <begin position="328"/>
        <end position="360"/>
    </location>
</feature>
<evidence type="ECO:0000313" key="3">
    <source>
        <dbReference type="Proteomes" id="UP000218231"/>
    </source>
</evidence>
<sequence length="360" mass="40167">MPVEGGGAITPARRGCRSDSRAEWREVRAPVEHVDAFGPLQRAHDDIGQRRQHDLPRHLQRPLREQYGDDQLGREAFRAQEGDGIEDQAVHAFAQDGRADRAGPQMLAAGPHLHACHDIAVDELARPEGENARQYDPRHLAEDDGIGRLVAPGRRRGQGDDHPAHERHEHDRRGARPDHATRAGIAVDFGQHVADHVADRKEQDAGAERPWPDAGQRHLRDLARADDVRQQQDRDERRHHEIIIAKRLPRQRARIDRPFVPHLRTGKAGFPPAVASANPPQNACAMISHIIACFDLGGRRIDETNCCDGDWCCPVDAAGQRTGANGGRSDDQCGRHRRDGDADQKIAPRRTGGDHRDRQR</sequence>
<name>A0A2A2K126_9BILA</name>
<protein>
    <submittedName>
        <fullName evidence="2">Uncharacterized protein</fullName>
    </submittedName>
</protein>
<feature type="region of interest" description="Disordered" evidence="1">
    <location>
        <begin position="1"/>
        <end position="22"/>
    </location>
</feature>
<feature type="compositionally biased region" description="Basic and acidic residues" evidence="1">
    <location>
        <begin position="157"/>
        <end position="179"/>
    </location>
</feature>
<gene>
    <name evidence="2" type="ORF">WR25_02516</name>
</gene>
<dbReference type="AlphaFoldDB" id="A0A2A2K126"/>